<feature type="transmembrane region" description="Helical" evidence="1">
    <location>
        <begin position="12"/>
        <end position="31"/>
    </location>
</feature>
<gene>
    <name evidence="2" type="ORF">DRH29_01305</name>
</gene>
<comment type="caution">
    <text evidence="2">The sequence shown here is derived from an EMBL/GenBank/DDBJ whole genome shotgun (WGS) entry which is preliminary data.</text>
</comment>
<keyword evidence="1" id="KW-0812">Transmembrane</keyword>
<organism evidence="2 3">
    <name type="scientific">candidate division Kazan bacterium</name>
    <dbReference type="NCBI Taxonomy" id="2202143"/>
    <lineage>
        <taxon>Bacteria</taxon>
        <taxon>Bacteria division Kazan-3B-28</taxon>
    </lineage>
</organism>
<dbReference type="Proteomes" id="UP000281261">
    <property type="component" value="Unassembled WGS sequence"/>
</dbReference>
<evidence type="ECO:0000256" key="1">
    <source>
        <dbReference type="SAM" id="Phobius"/>
    </source>
</evidence>
<keyword evidence="1" id="KW-1133">Transmembrane helix</keyword>
<protein>
    <submittedName>
        <fullName evidence="2">Uncharacterized protein</fullName>
    </submittedName>
</protein>
<proteinExistence type="predicted"/>
<evidence type="ECO:0000313" key="2">
    <source>
        <dbReference type="EMBL" id="RLC37708.1"/>
    </source>
</evidence>
<keyword evidence="1" id="KW-0472">Membrane</keyword>
<reference evidence="2 3" key="1">
    <citation type="submission" date="2018-06" db="EMBL/GenBank/DDBJ databases">
        <title>Extensive metabolic versatility and redundancy in microbially diverse, dynamic hydrothermal sediments.</title>
        <authorList>
            <person name="Dombrowski N."/>
            <person name="Teske A."/>
            <person name="Baker B.J."/>
        </authorList>
    </citation>
    <scope>NUCLEOTIDE SEQUENCE [LARGE SCALE GENOMIC DNA]</scope>
    <source>
        <strain evidence="2">B79_G16</strain>
    </source>
</reference>
<evidence type="ECO:0000313" key="3">
    <source>
        <dbReference type="Proteomes" id="UP000281261"/>
    </source>
</evidence>
<name>A0A420ZDB8_UNCK3</name>
<sequence>MEKTSSHSITFRILLSIICGFVVLLVVIWFFKEDIDLAVVPESMASSELNISSVAPDKTDTDDLLPSQEYAQSLLSDPSNFDTKKFEQMLPAQSLMHSQDMFLMGF</sequence>
<accession>A0A420ZDB8</accession>
<dbReference type="EMBL" id="QMNG01000002">
    <property type="protein sequence ID" value="RLC37708.1"/>
    <property type="molecule type" value="Genomic_DNA"/>
</dbReference>
<dbReference type="AlphaFoldDB" id="A0A420ZDB8"/>